<feature type="domain" description="Acyl-CoA dehydrogenase/oxidase N-terminal" evidence="9">
    <location>
        <begin position="6"/>
        <end position="117"/>
    </location>
</feature>
<dbReference type="PANTHER" id="PTHR43884">
    <property type="entry name" value="ACYL-COA DEHYDROGENASE"/>
    <property type="match status" value="1"/>
</dbReference>
<evidence type="ECO:0000256" key="3">
    <source>
        <dbReference type="ARBA" id="ARBA00022630"/>
    </source>
</evidence>
<dbReference type="InterPro" id="IPR009100">
    <property type="entry name" value="AcylCoA_DH/oxidase_NM_dom_sf"/>
</dbReference>
<dbReference type="Pfam" id="PF02770">
    <property type="entry name" value="Acyl-CoA_dh_M"/>
    <property type="match status" value="1"/>
</dbReference>
<evidence type="ECO:0000313" key="11">
    <source>
        <dbReference type="Proteomes" id="UP000199601"/>
    </source>
</evidence>
<dbReference type="Gene3D" id="1.10.540.10">
    <property type="entry name" value="Acyl-CoA dehydrogenase/oxidase, N-terminal domain"/>
    <property type="match status" value="1"/>
</dbReference>
<dbReference type="AlphaFoldDB" id="A0A0U1DEQ6"/>
<gene>
    <name evidence="10" type="ORF">BN000_02875</name>
</gene>
<dbReference type="SUPFAM" id="SSF47203">
    <property type="entry name" value="Acyl-CoA dehydrogenase C-terminal domain-like"/>
    <property type="match status" value="1"/>
</dbReference>
<dbReference type="GO" id="GO:0050660">
    <property type="term" value="F:flavin adenine dinucleotide binding"/>
    <property type="evidence" value="ECO:0007669"/>
    <property type="project" value="InterPro"/>
</dbReference>
<dbReference type="GO" id="GO:0003995">
    <property type="term" value="F:acyl-CoA dehydrogenase activity"/>
    <property type="evidence" value="ECO:0007669"/>
    <property type="project" value="TreeGrafter"/>
</dbReference>
<evidence type="ECO:0000259" key="8">
    <source>
        <dbReference type="Pfam" id="PF02770"/>
    </source>
</evidence>
<dbReference type="InterPro" id="IPR006091">
    <property type="entry name" value="Acyl-CoA_Oxase/DH_mid-dom"/>
</dbReference>
<sequence length="377" mass="40011">MDFTFTPEQETISKLARDLFERRATPEHLAELEAGDVRFDDALWQELAAADLLGTALPESVGGNGGGFVELGVLLAEVGWAVAPAPAYATLVLGADPIARHGNSEQRQRFLPGVVAGNRILTAGLAEPGRSDATPVATTARRDGGDWRLDGAKELVPAAQIADTVLIPASIQDGQVGLFLVAADAHGVDLRPVPTTNREPHADVYLDGATVSDADRLVGAGLLESLRTRALVGLCAVQLGVAERALRIAAEYTTGREQFGRPIGSFQAVQQRLADAFIDVEAIRWTTWHAAWMVAHGRPVPEADRAARIAKFWAADAGARVAATAQHVHGGIGIDITYPLHRYFLWAKHNELALGPAAAQLAHLGATYGATYSEGLP</sequence>
<comment type="similarity">
    <text evidence="2 6">Belongs to the acyl-CoA dehydrogenase family.</text>
</comment>
<keyword evidence="3 6" id="KW-0285">Flavoprotein</keyword>
<evidence type="ECO:0000256" key="2">
    <source>
        <dbReference type="ARBA" id="ARBA00009347"/>
    </source>
</evidence>
<dbReference type="InterPro" id="IPR037069">
    <property type="entry name" value="AcylCoA_DH/ox_N_sf"/>
</dbReference>
<evidence type="ECO:0000259" key="9">
    <source>
        <dbReference type="Pfam" id="PF02771"/>
    </source>
</evidence>
<evidence type="ECO:0000313" key="10">
    <source>
        <dbReference type="EMBL" id="CQD13318.1"/>
    </source>
</evidence>
<name>A0A0U1DEQ6_9MYCO</name>
<accession>A0A0U1DEQ6</accession>
<keyword evidence="11" id="KW-1185">Reference proteome</keyword>
<dbReference type="CDD" id="cd00567">
    <property type="entry name" value="ACAD"/>
    <property type="match status" value="1"/>
</dbReference>
<proteinExistence type="inferred from homology"/>
<evidence type="ECO:0000259" key="7">
    <source>
        <dbReference type="Pfam" id="PF00441"/>
    </source>
</evidence>
<evidence type="ECO:0000256" key="6">
    <source>
        <dbReference type="RuleBase" id="RU362125"/>
    </source>
</evidence>
<protein>
    <submittedName>
        <fullName evidence="10">Acyl-CoA dehydrogenase domain-containing protein</fullName>
    </submittedName>
</protein>
<evidence type="ECO:0000256" key="4">
    <source>
        <dbReference type="ARBA" id="ARBA00022827"/>
    </source>
</evidence>
<dbReference type="PANTHER" id="PTHR43884:SF20">
    <property type="entry name" value="ACYL-COA DEHYDROGENASE FADE28"/>
    <property type="match status" value="1"/>
</dbReference>
<dbReference type="OrthoDB" id="4319499at2"/>
<organism evidence="10 11">
    <name type="scientific">Mycobacterium europaeum</name>
    <dbReference type="NCBI Taxonomy" id="761804"/>
    <lineage>
        <taxon>Bacteria</taxon>
        <taxon>Bacillati</taxon>
        <taxon>Actinomycetota</taxon>
        <taxon>Actinomycetes</taxon>
        <taxon>Mycobacteriales</taxon>
        <taxon>Mycobacteriaceae</taxon>
        <taxon>Mycobacterium</taxon>
        <taxon>Mycobacterium simiae complex</taxon>
    </lineage>
</organism>
<dbReference type="InterPro" id="IPR036250">
    <property type="entry name" value="AcylCo_DH-like_C"/>
</dbReference>
<dbReference type="RefSeq" id="WP_085242625.1">
    <property type="nucleotide sequence ID" value="NZ_CTEC01000001.1"/>
</dbReference>
<keyword evidence="4 6" id="KW-0274">FAD</keyword>
<reference evidence="11" key="1">
    <citation type="submission" date="2015-03" db="EMBL/GenBank/DDBJ databases">
        <authorList>
            <person name="Urmite Genomes"/>
        </authorList>
    </citation>
    <scope>NUCLEOTIDE SEQUENCE [LARGE SCALE GENOMIC DNA]</scope>
    <source>
        <strain evidence="11">CSUR P1344</strain>
    </source>
</reference>
<dbReference type="Gene3D" id="1.20.140.10">
    <property type="entry name" value="Butyryl-CoA Dehydrogenase, subunit A, domain 3"/>
    <property type="match status" value="1"/>
</dbReference>
<dbReference type="Gene3D" id="2.40.110.10">
    <property type="entry name" value="Butyryl-CoA Dehydrogenase, subunit A, domain 2"/>
    <property type="match status" value="1"/>
</dbReference>
<dbReference type="Pfam" id="PF00441">
    <property type="entry name" value="Acyl-CoA_dh_1"/>
    <property type="match status" value="1"/>
</dbReference>
<dbReference type="Pfam" id="PF02771">
    <property type="entry name" value="Acyl-CoA_dh_N"/>
    <property type="match status" value="1"/>
</dbReference>
<evidence type="ECO:0000256" key="5">
    <source>
        <dbReference type="ARBA" id="ARBA00023002"/>
    </source>
</evidence>
<feature type="domain" description="Acyl-CoA oxidase/dehydrogenase middle" evidence="8">
    <location>
        <begin position="125"/>
        <end position="205"/>
    </location>
</feature>
<dbReference type="Proteomes" id="UP000199601">
    <property type="component" value="Unassembled WGS sequence"/>
</dbReference>
<dbReference type="EMBL" id="CTEC01000001">
    <property type="protein sequence ID" value="CQD13318.1"/>
    <property type="molecule type" value="Genomic_DNA"/>
</dbReference>
<feature type="domain" description="Acyl-CoA dehydrogenase/oxidase C-terminal" evidence="7">
    <location>
        <begin position="233"/>
        <end position="365"/>
    </location>
</feature>
<dbReference type="SUPFAM" id="SSF56645">
    <property type="entry name" value="Acyl-CoA dehydrogenase NM domain-like"/>
    <property type="match status" value="1"/>
</dbReference>
<keyword evidence="5 6" id="KW-0560">Oxidoreductase</keyword>
<dbReference type="InterPro" id="IPR013786">
    <property type="entry name" value="AcylCoA_DH/ox_N"/>
</dbReference>
<dbReference type="InterPro" id="IPR046373">
    <property type="entry name" value="Acyl-CoA_Oxase/DH_mid-dom_sf"/>
</dbReference>
<dbReference type="STRING" id="761804.BN000_02875"/>
<evidence type="ECO:0000256" key="1">
    <source>
        <dbReference type="ARBA" id="ARBA00001974"/>
    </source>
</evidence>
<dbReference type="InterPro" id="IPR009075">
    <property type="entry name" value="AcylCo_DH/oxidase_C"/>
</dbReference>
<comment type="cofactor">
    <cofactor evidence="1 6">
        <name>FAD</name>
        <dbReference type="ChEBI" id="CHEBI:57692"/>
    </cofactor>
</comment>